<dbReference type="SUPFAM" id="SSF53474">
    <property type="entry name" value="alpha/beta-Hydrolases"/>
    <property type="match status" value="1"/>
</dbReference>
<dbReference type="AlphaFoldDB" id="A0A1I5UI63"/>
<sequence>MNLSGKLLSIPFIILLSALFLITSCLKENSTRRSNRRAETYKNLQYGTNTDINNKRVDLKLDVYVPEGAADNQTFPMVLYVHGGGFSEGDKNGASALMLKFADSGFVAVSIDYRLIPEDGSSPCTVDPLQTQYASYMAVQDTKAALRYMVANAAAYHVDASKIFLSGNSAGAVTVLNTVYLSQSDFSNMIPGVEIKLGSLDNSTNSLTNTYTIRGIAANSGCLPDPSYITALNAVPMIFFHGEKDEVIPVDKGHTYGCDNTPFVYGSESLYTRASALETAAVVHIDPGGSHLPYNSNFLAINESCFFSSILSGAPESGYYTGNESSCR</sequence>
<name>A0A1I5UI63_9BACT</name>
<dbReference type="InterPro" id="IPR049492">
    <property type="entry name" value="BD-FAE-like_dom"/>
</dbReference>
<feature type="domain" description="BD-FAE-like" evidence="2">
    <location>
        <begin position="61"/>
        <end position="178"/>
    </location>
</feature>
<dbReference type="Gene3D" id="3.40.50.1820">
    <property type="entry name" value="alpha/beta hydrolase"/>
    <property type="match status" value="1"/>
</dbReference>
<dbReference type="OrthoDB" id="9777975at2"/>
<dbReference type="Proteomes" id="UP000199031">
    <property type="component" value="Unassembled WGS sequence"/>
</dbReference>
<keyword evidence="1" id="KW-0378">Hydrolase</keyword>
<evidence type="ECO:0000313" key="4">
    <source>
        <dbReference type="Proteomes" id="UP000199031"/>
    </source>
</evidence>
<reference evidence="3 4" key="1">
    <citation type="submission" date="2016-10" db="EMBL/GenBank/DDBJ databases">
        <authorList>
            <person name="de Groot N.N."/>
        </authorList>
    </citation>
    <scope>NUCLEOTIDE SEQUENCE [LARGE SCALE GENOMIC DNA]</scope>
    <source>
        <strain evidence="3 4">DSM 28286</strain>
    </source>
</reference>
<dbReference type="PANTHER" id="PTHR48081">
    <property type="entry name" value="AB HYDROLASE SUPERFAMILY PROTEIN C4A8.06C"/>
    <property type="match status" value="1"/>
</dbReference>
<dbReference type="InterPro" id="IPR029058">
    <property type="entry name" value="AB_hydrolase_fold"/>
</dbReference>
<dbReference type="InterPro" id="IPR050300">
    <property type="entry name" value="GDXG_lipolytic_enzyme"/>
</dbReference>
<evidence type="ECO:0000256" key="1">
    <source>
        <dbReference type="ARBA" id="ARBA00022801"/>
    </source>
</evidence>
<gene>
    <name evidence="3" type="ORF">SAMN05444277_103307</name>
</gene>
<dbReference type="RefSeq" id="WP_090657036.1">
    <property type="nucleotide sequence ID" value="NZ_FOXQ01000003.1"/>
</dbReference>
<evidence type="ECO:0000313" key="3">
    <source>
        <dbReference type="EMBL" id="SFP94889.1"/>
    </source>
</evidence>
<evidence type="ECO:0000259" key="2">
    <source>
        <dbReference type="Pfam" id="PF20434"/>
    </source>
</evidence>
<protein>
    <submittedName>
        <fullName evidence="3">Acetyl esterase/lipase</fullName>
    </submittedName>
</protein>
<organism evidence="3 4">
    <name type="scientific">Parafilimonas terrae</name>
    <dbReference type="NCBI Taxonomy" id="1465490"/>
    <lineage>
        <taxon>Bacteria</taxon>
        <taxon>Pseudomonadati</taxon>
        <taxon>Bacteroidota</taxon>
        <taxon>Chitinophagia</taxon>
        <taxon>Chitinophagales</taxon>
        <taxon>Chitinophagaceae</taxon>
        <taxon>Parafilimonas</taxon>
    </lineage>
</organism>
<dbReference type="PROSITE" id="PS51257">
    <property type="entry name" value="PROKAR_LIPOPROTEIN"/>
    <property type="match status" value="1"/>
</dbReference>
<dbReference type="STRING" id="1465490.SAMN05444277_103307"/>
<dbReference type="GO" id="GO:0016787">
    <property type="term" value="F:hydrolase activity"/>
    <property type="evidence" value="ECO:0007669"/>
    <property type="project" value="UniProtKB-KW"/>
</dbReference>
<dbReference type="EMBL" id="FOXQ01000003">
    <property type="protein sequence ID" value="SFP94889.1"/>
    <property type="molecule type" value="Genomic_DNA"/>
</dbReference>
<keyword evidence="4" id="KW-1185">Reference proteome</keyword>
<dbReference type="Pfam" id="PF20434">
    <property type="entry name" value="BD-FAE"/>
    <property type="match status" value="1"/>
</dbReference>
<proteinExistence type="predicted"/>
<accession>A0A1I5UI63</accession>